<reference evidence="2" key="1">
    <citation type="journal article" date="1993" name="Gene">
        <title>Structures of the Euplotes crassus Tec1 and Tec2 elements: identification of putative transposase coding regions.</title>
        <authorList>
            <person name="Jahn C.L."/>
            <person name="Doktor S.Z."/>
            <person name="Frels J.S."/>
            <person name="Jaraczewski J.W."/>
            <person name="Krikau M.F."/>
        </authorList>
    </citation>
    <scope>NUCLEOTIDE SEQUENCE</scope>
</reference>
<feature type="compositionally biased region" description="Basic and acidic residues" evidence="1">
    <location>
        <begin position="28"/>
        <end position="37"/>
    </location>
</feature>
<organism evidence="2">
    <name type="scientific">Euplotes crassus</name>
    <dbReference type="NCBI Taxonomy" id="5936"/>
    <lineage>
        <taxon>Eukaryota</taxon>
        <taxon>Sar</taxon>
        <taxon>Alveolata</taxon>
        <taxon>Ciliophora</taxon>
        <taxon>Intramacronucleata</taxon>
        <taxon>Spirotrichea</taxon>
        <taxon>Hypotrichia</taxon>
        <taxon>Euplotida</taxon>
        <taxon>Euplotidae</taxon>
        <taxon>Moneuplotes</taxon>
    </lineage>
</organism>
<proteinExistence type="predicted"/>
<evidence type="ECO:0000313" key="2">
    <source>
        <dbReference type="EMBL" id="AAA91340.1"/>
    </source>
</evidence>
<dbReference type="AlphaFoldDB" id="V9H014"/>
<name>V9H014_EUPCR</name>
<feature type="compositionally biased region" description="Basic and acidic residues" evidence="1">
    <location>
        <begin position="46"/>
        <end position="59"/>
    </location>
</feature>
<sequence length="184" mass="21172">METRNSAKKKDIKTKDFFEYEMIPFKTHRDSAMEKKSKNSSQVESFLKDNEDDKSEDLGHGNSQTEQGEIMAVKDSIMDVNQVLLSQILNAVNKKVEVVLPQDHMNMMQKILSTLERIEQKIDGRHTSAPNQHVLEPNSPILENDNSDPLGDIPPDHEVILEPEIVFPYELFLRDKFLLLPNKK</sequence>
<feature type="region of interest" description="Disordered" evidence="1">
    <location>
        <begin position="28"/>
        <end position="67"/>
    </location>
</feature>
<protein>
    <submittedName>
        <fullName evidence="2">ORF2A</fullName>
    </submittedName>
</protein>
<feature type="region of interest" description="Disordered" evidence="1">
    <location>
        <begin position="127"/>
        <end position="146"/>
    </location>
</feature>
<dbReference type="EMBL" id="L03360">
    <property type="protein sequence ID" value="AAA91340.1"/>
    <property type="molecule type" value="Genomic_DNA"/>
</dbReference>
<accession>V9H014</accession>
<evidence type="ECO:0000256" key="1">
    <source>
        <dbReference type="SAM" id="MobiDB-lite"/>
    </source>
</evidence>